<comment type="similarity">
    <text evidence="2">Belongs to the tetraspanin (TM4SF) family.</text>
</comment>
<evidence type="ECO:0000256" key="6">
    <source>
        <dbReference type="SAM" id="Phobius"/>
    </source>
</evidence>
<name>A0A9D4V4S7_ADICA</name>
<reference evidence="7 8" key="1">
    <citation type="submission" date="2021-01" db="EMBL/GenBank/DDBJ databases">
        <title>Adiantum capillus-veneris genome.</title>
        <authorList>
            <person name="Fang Y."/>
            <person name="Liao Q."/>
        </authorList>
    </citation>
    <scope>NUCLEOTIDE SEQUENCE [LARGE SCALE GENOMIC DNA]</scope>
    <source>
        <strain evidence="7">H3</strain>
        <tissue evidence="7">Leaf</tissue>
    </source>
</reference>
<sequence>MRPPLPKRLLTVGAGVNIVLAIPIIAMGFWLALRHHLNCIKFLEIPVLFIGFALVVVSLLGIVGVLRQKLVLVWAYLVLIFLLLLLLFAFILFAFIVTSDGGAHSVPGATFLEYNLGEYSAWLQDQVTDSLKWRSLRACVKDEQICKGLNRQYPTLFDFDNAYLSPLQSGCCKPPNSCGFTFVKPTQWVTPTSSGASSDCQFWSNSGMCYDCNTCKAGLLETVRQDWKKVAKVCLAVFILLIVVYLVSWAAFLKGTSQSHFGRPYPHHGYSQPLPQTS</sequence>
<dbReference type="EMBL" id="JABFUD020000005">
    <property type="protein sequence ID" value="KAI5079549.1"/>
    <property type="molecule type" value="Genomic_DNA"/>
</dbReference>
<dbReference type="Pfam" id="PF00335">
    <property type="entry name" value="Tetraspanin"/>
    <property type="match status" value="1"/>
</dbReference>
<feature type="transmembrane region" description="Helical" evidence="6">
    <location>
        <begin position="12"/>
        <end position="33"/>
    </location>
</feature>
<dbReference type="Proteomes" id="UP000886520">
    <property type="component" value="Chromosome 5"/>
</dbReference>
<keyword evidence="3 6" id="KW-0812">Transmembrane</keyword>
<evidence type="ECO:0000256" key="5">
    <source>
        <dbReference type="ARBA" id="ARBA00023136"/>
    </source>
</evidence>
<accession>A0A9D4V4S7</accession>
<protein>
    <submittedName>
        <fullName evidence="7">Uncharacterized protein</fullName>
    </submittedName>
</protein>
<comment type="subcellular location">
    <subcellularLocation>
        <location evidence="1">Membrane</location>
        <topology evidence="1">Multi-pass membrane protein</topology>
    </subcellularLocation>
</comment>
<evidence type="ECO:0000256" key="1">
    <source>
        <dbReference type="ARBA" id="ARBA00004141"/>
    </source>
</evidence>
<dbReference type="InterPro" id="IPR044991">
    <property type="entry name" value="TET_plant"/>
</dbReference>
<keyword evidence="4 6" id="KW-1133">Transmembrane helix</keyword>
<dbReference type="AlphaFoldDB" id="A0A9D4V4S7"/>
<dbReference type="PANTHER" id="PTHR32191">
    <property type="entry name" value="TETRASPANIN-8-RELATED"/>
    <property type="match status" value="1"/>
</dbReference>
<evidence type="ECO:0000256" key="2">
    <source>
        <dbReference type="ARBA" id="ARBA00006840"/>
    </source>
</evidence>
<keyword evidence="5 6" id="KW-0472">Membrane</keyword>
<gene>
    <name evidence="7" type="ORF">GOP47_0005028</name>
</gene>
<evidence type="ECO:0000256" key="4">
    <source>
        <dbReference type="ARBA" id="ARBA00022989"/>
    </source>
</evidence>
<dbReference type="GO" id="GO:0016020">
    <property type="term" value="C:membrane"/>
    <property type="evidence" value="ECO:0007669"/>
    <property type="project" value="UniProtKB-SubCell"/>
</dbReference>
<dbReference type="OrthoDB" id="1881997at2759"/>
<evidence type="ECO:0000313" key="7">
    <source>
        <dbReference type="EMBL" id="KAI5079549.1"/>
    </source>
</evidence>
<evidence type="ECO:0000256" key="3">
    <source>
        <dbReference type="ARBA" id="ARBA00022692"/>
    </source>
</evidence>
<feature type="transmembrane region" description="Helical" evidence="6">
    <location>
        <begin position="233"/>
        <end position="252"/>
    </location>
</feature>
<proteinExistence type="inferred from homology"/>
<dbReference type="InterPro" id="IPR018499">
    <property type="entry name" value="Tetraspanin/Peripherin"/>
</dbReference>
<feature type="transmembrane region" description="Helical" evidence="6">
    <location>
        <begin position="45"/>
        <end position="66"/>
    </location>
</feature>
<dbReference type="GO" id="GO:0009734">
    <property type="term" value="P:auxin-activated signaling pathway"/>
    <property type="evidence" value="ECO:0007669"/>
    <property type="project" value="InterPro"/>
</dbReference>
<comment type="caution">
    <text evidence="7">The sequence shown here is derived from an EMBL/GenBank/DDBJ whole genome shotgun (WGS) entry which is preliminary data.</text>
</comment>
<feature type="transmembrane region" description="Helical" evidence="6">
    <location>
        <begin position="72"/>
        <end position="97"/>
    </location>
</feature>
<keyword evidence="8" id="KW-1185">Reference proteome</keyword>
<organism evidence="7 8">
    <name type="scientific">Adiantum capillus-veneris</name>
    <name type="common">Maidenhair fern</name>
    <dbReference type="NCBI Taxonomy" id="13818"/>
    <lineage>
        <taxon>Eukaryota</taxon>
        <taxon>Viridiplantae</taxon>
        <taxon>Streptophyta</taxon>
        <taxon>Embryophyta</taxon>
        <taxon>Tracheophyta</taxon>
        <taxon>Polypodiopsida</taxon>
        <taxon>Polypodiidae</taxon>
        <taxon>Polypodiales</taxon>
        <taxon>Pteridineae</taxon>
        <taxon>Pteridaceae</taxon>
        <taxon>Vittarioideae</taxon>
        <taxon>Adiantum</taxon>
    </lineage>
</organism>
<evidence type="ECO:0000313" key="8">
    <source>
        <dbReference type="Proteomes" id="UP000886520"/>
    </source>
</evidence>